<comment type="caution">
    <text evidence="1">The sequence shown here is derived from an EMBL/GenBank/DDBJ whole genome shotgun (WGS) entry which is preliminary data.</text>
</comment>
<feature type="non-terminal residue" evidence="1">
    <location>
        <position position="1"/>
    </location>
</feature>
<name>A0ABN8RJ65_9CNID</name>
<evidence type="ECO:0000313" key="2">
    <source>
        <dbReference type="Proteomes" id="UP001159405"/>
    </source>
</evidence>
<gene>
    <name evidence="1" type="ORF">PLOB_00020261</name>
</gene>
<protein>
    <submittedName>
        <fullName evidence="1">Uncharacterized protein</fullName>
    </submittedName>
</protein>
<dbReference type="EMBL" id="CALNXK010000237">
    <property type="protein sequence ID" value="CAH3178292.1"/>
    <property type="molecule type" value="Genomic_DNA"/>
</dbReference>
<sequence length="57" mass="6248">RPVWRNSRISAFVEGQTCSGGNTCYYITDPCPSGTEDCSDQYSCSLDTNKCCCKKAP</sequence>
<reference evidence="1 2" key="1">
    <citation type="submission" date="2022-05" db="EMBL/GenBank/DDBJ databases">
        <authorList>
            <consortium name="Genoscope - CEA"/>
            <person name="William W."/>
        </authorList>
    </citation>
    <scope>NUCLEOTIDE SEQUENCE [LARGE SCALE GENOMIC DNA]</scope>
</reference>
<accession>A0ABN8RJ65</accession>
<keyword evidence="2" id="KW-1185">Reference proteome</keyword>
<evidence type="ECO:0000313" key="1">
    <source>
        <dbReference type="EMBL" id="CAH3178292.1"/>
    </source>
</evidence>
<dbReference type="Proteomes" id="UP001159405">
    <property type="component" value="Unassembled WGS sequence"/>
</dbReference>
<organism evidence="1 2">
    <name type="scientific">Porites lobata</name>
    <dbReference type="NCBI Taxonomy" id="104759"/>
    <lineage>
        <taxon>Eukaryota</taxon>
        <taxon>Metazoa</taxon>
        <taxon>Cnidaria</taxon>
        <taxon>Anthozoa</taxon>
        <taxon>Hexacorallia</taxon>
        <taxon>Scleractinia</taxon>
        <taxon>Fungiina</taxon>
        <taxon>Poritidae</taxon>
        <taxon>Porites</taxon>
    </lineage>
</organism>
<proteinExistence type="predicted"/>
<feature type="non-terminal residue" evidence="1">
    <location>
        <position position="57"/>
    </location>
</feature>